<gene>
    <name evidence="1" type="ORF">GCM10025867_49120</name>
</gene>
<geneLocation type="plasmid" evidence="1 2">
    <name>pNBRC108728a</name>
</geneLocation>
<dbReference type="Proteomes" id="UP001321486">
    <property type="component" value="Plasmid pNBRC108728a"/>
</dbReference>
<organism evidence="1 2">
    <name type="scientific">Frondihabitans sucicola</name>
    <dbReference type="NCBI Taxonomy" id="1268041"/>
    <lineage>
        <taxon>Bacteria</taxon>
        <taxon>Bacillati</taxon>
        <taxon>Actinomycetota</taxon>
        <taxon>Actinomycetes</taxon>
        <taxon>Micrococcales</taxon>
        <taxon>Microbacteriaceae</taxon>
        <taxon>Frondihabitans</taxon>
    </lineage>
</organism>
<keyword evidence="2" id="KW-1185">Reference proteome</keyword>
<name>A0ABM8GW12_9MICO</name>
<sequence length="65" mass="7399">MRERVTAELARRLGVASIEAGRWYDVPADYAAEIEFTHTDGTGFLLVNHLAEREAQNLRPQETQK</sequence>
<keyword evidence="1" id="KW-0614">Plasmid</keyword>
<evidence type="ECO:0000313" key="2">
    <source>
        <dbReference type="Proteomes" id="UP001321486"/>
    </source>
</evidence>
<evidence type="ECO:0000313" key="1">
    <source>
        <dbReference type="EMBL" id="BDZ52671.1"/>
    </source>
</evidence>
<protein>
    <submittedName>
        <fullName evidence="1">Uncharacterized protein</fullName>
    </submittedName>
</protein>
<reference evidence="2" key="1">
    <citation type="journal article" date="2019" name="Int. J. Syst. Evol. Microbiol.">
        <title>The Global Catalogue of Microorganisms (GCM) 10K type strain sequencing project: providing services to taxonomists for standard genome sequencing and annotation.</title>
        <authorList>
            <consortium name="The Broad Institute Genomics Platform"/>
            <consortium name="The Broad Institute Genome Sequencing Center for Infectious Disease"/>
            <person name="Wu L."/>
            <person name="Ma J."/>
        </authorList>
    </citation>
    <scope>NUCLEOTIDE SEQUENCE [LARGE SCALE GENOMIC DNA]</scope>
    <source>
        <strain evidence="2">NBRC 108728</strain>
    </source>
</reference>
<accession>A0ABM8GW12</accession>
<proteinExistence type="predicted"/>
<dbReference type="EMBL" id="AP027733">
    <property type="protein sequence ID" value="BDZ52671.1"/>
    <property type="molecule type" value="Genomic_DNA"/>
</dbReference>
<dbReference type="RefSeq" id="WP_286346954.1">
    <property type="nucleotide sequence ID" value="NZ_AP027733.1"/>
</dbReference>